<evidence type="ECO:0000313" key="2">
    <source>
        <dbReference type="Proteomes" id="UP001222027"/>
    </source>
</evidence>
<gene>
    <name evidence="1" type="ORF">OPV22_025442</name>
</gene>
<dbReference type="EMBL" id="JAQQAF010000007">
    <property type="protein sequence ID" value="KAJ8471099.1"/>
    <property type="molecule type" value="Genomic_DNA"/>
</dbReference>
<organism evidence="1 2">
    <name type="scientific">Ensete ventricosum</name>
    <name type="common">Abyssinian banana</name>
    <name type="synonym">Musa ensete</name>
    <dbReference type="NCBI Taxonomy" id="4639"/>
    <lineage>
        <taxon>Eukaryota</taxon>
        <taxon>Viridiplantae</taxon>
        <taxon>Streptophyta</taxon>
        <taxon>Embryophyta</taxon>
        <taxon>Tracheophyta</taxon>
        <taxon>Spermatophyta</taxon>
        <taxon>Magnoliopsida</taxon>
        <taxon>Liliopsida</taxon>
        <taxon>Zingiberales</taxon>
        <taxon>Musaceae</taxon>
        <taxon>Ensete</taxon>
    </lineage>
</organism>
<dbReference type="Proteomes" id="UP001222027">
    <property type="component" value="Unassembled WGS sequence"/>
</dbReference>
<comment type="caution">
    <text evidence="1">The sequence shown here is derived from an EMBL/GenBank/DDBJ whole genome shotgun (WGS) entry which is preliminary data.</text>
</comment>
<name>A0AAV8QD13_ENSVE</name>
<reference evidence="1 2" key="1">
    <citation type="submission" date="2022-12" db="EMBL/GenBank/DDBJ databases">
        <title>Chromosome-scale assembly of the Ensete ventricosum genome.</title>
        <authorList>
            <person name="Dussert Y."/>
            <person name="Stocks J."/>
            <person name="Wendawek A."/>
            <person name="Woldeyes F."/>
            <person name="Nichols R.A."/>
            <person name="Borrell J.S."/>
        </authorList>
    </citation>
    <scope>NUCLEOTIDE SEQUENCE [LARGE SCALE GENOMIC DNA]</scope>
    <source>
        <strain evidence="2">cv. Maze</strain>
        <tissue evidence="1">Seeds</tissue>
    </source>
</reference>
<protein>
    <submittedName>
        <fullName evidence="1">Uncharacterized protein</fullName>
    </submittedName>
</protein>
<proteinExistence type="predicted"/>
<keyword evidence="2" id="KW-1185">Reference proteome</keyword>
<dbReference type="AlphaFoldDB" id="A0AAV8QD13"/>
<accession>A0AAV8QD13</accession>
<evidence type="ECO:0000313" key="1">
    <source>
        <dbReference type="EMBL" id="KAJ8471099.1"/>
    </source>
</evidence>
<sequence>MLLGERQRTYIRKYGLVEHLAGNMNKKHMSSLRWPSYRRCFPTAYYPTKFGAPKLLLRDQSYKGCRNRNTLHGAYMLEERQSVFTQISVYVAHLLF</sequence>